<evidence type="ECO:0000256" key="1">
    <source>
        <dbReference type="ARBA" id="ARBA00005251"/>
    </source>
</evidence>
<accession>A0A8K0JQ23</accession>
<dbReference type="GO" id="GO:0003735">
    <property type="term" value="F:structural constituent of ribosome"/>
    <property type="evidence" value="ECO:0007669"/>
    <property type="project" value="InterPro"/>
</dbReference>
<dbReference type="Pfam" id="PF00380">
    <property type="entry name" value="Ribosomal_S9"/>
    <property type="match status" value="1"/>
</dbReference>
<dbReference type="Proteomes" id="UP000812966">
    <property type="component" value="Unassembled WGS sequence"/>
</dbReference>
<dbReference type="Gene3D" id="3.30.230.10">
    <property type="match status" value="1"/>
</dbReference>
<dbReference type="InterPro" id="IPR020574">
    <property type="entry name" value="Ribosomal_uS9_CS"/>
</dbReference>
<evidence type="ECO:0008006" key="8">
    <source>
        <dbReference type="Google" id="ProtNLM"/>
    </source>
</evidence>
<dbReference type="GO" id="GO:0003723">
    <property type="term" value="F:RNA binding"/>
    <property type="evidence" value="ECO:0007669"/>
    <property type="project" value="TreeGrafter"/>
</dbReference>
<sequence>MESVARPSLRQACSVLKQSKRSYATPNAYVPHQANSRIQPLPARPKPVLSTFFTGKPLYANAVVQLETAIKENEEALRRKHIWPLPPRLRLEAETGGWDKNDWKLMETKFATSLDRAQFKRVTGLLKDLALLRRVAQRSGQSEVVLNVNSIIEQYKQPREARQKSTKDKKSPIDEFGRTTTMGRRKESSAKVWLIKTKTPEDFSSRIQTALEIHARKVAEPESTEEPDYPALPTTEVLVNHLPIHQHFPRPSDRELVLRPLRLTGTLGYFNIFALASGGGTTGQAGATALAISRGIITFLPEMADILRRDGLLTRDPRMVERKKTGLAKARKRYTWVKR</sequence>
<gene>
    <name evidence="6" type="ORF">FFLO_01195</name>
</gene>
<keyword evidence="3 4" id="KW-0687">Ribonucleoprotein</keyword>
<feature type="region of interest" description="Disordered" evidence="5">
    <location>
        <begin position="157"/>
        <end position="184"/>
    </location>
</feature>
<dbReference type="EMBL" id="JABELV010000016">
    <property type="protein sequence ID" value="KAG7567069.1"/>
    <property type="molecule type" value="Genomic_DNA"/>
</dbReference>
<dbReference type="GO" id="GO:0005763">
    <property type="term" value="C:mitochondrial small ribosomal subunit"/>
    <property type="evidence" value="ECO:0007669"/>
    <property type="project" value="TreeGrafter"/>
</dbReference>
<dbReference type="GO" id="GO:0006412">
    <property type="term" value="P:translation"/>
    <property type="evidence" value="ECO:0007669"/>
    <property type="project" value="InterPro"/>
</dbReference>
<evidence type="ECO:0000256" key="3">
    <source>
        <dbReference type="ARBA" id="ARBA00023274"/>
    </source>
</evidence>
<name>A0A8K0JQ23_9TREE</name>
<keyword evidence="7" id="KW-1185">Reference proteome</keyword>
<proteinExistence type="inferred from homology"/>
<evidence type="ECO:0000256" key="5">
    <source>
        <dbReference type="SAM" id="MobiDB-lite"/>
    </source>
</evidence>
<reference evidence="6" key="1">
    <citation type="submission" date="2020-04" db="EMBL/GenBank/DDBJ databases">
        <title>Analysis of mating type loci in Filobasidium floriforme.</title>
        <authorList>
            <person name="Nowrousian M."/>
        </authorList>
    </citation>
    <scope>NUCLEOTIDE SEQUENCE</scope>
    <source>
        <strain evidence="6">CBS 6242</strain>
    </source>
</reference>
<protein>
    <recommendedName>
        <fullName evidence="8">Ribosomal protein S9</fullName>
    </recommendedName>
</protein>
<dbReference type="SUPFAM" id="SSF54211">
    <property type="entry name" value="Ribosomal protein S5 domain 2-like"/>
    <property type="match status" value="1"/>
</dbReference>
<dbReference type="AlphaFoldDB" id="A0A8K0JQ23"/>
<evidence type="ECO:0000313" key="6">
    <source>
        <dbReference type="EMBL" id="KAG7567069.1"/>
    </source>
</evidence>
<dbReference type="PANTHER" id="PTHR21569">
    <property type="entry name" value="RIBOSOMAL PROTEIN S9"/>
    <property type="match status" value="1"/>
</dbReference>
<feature type="compositionally biased region" description="Basic and acidic residues" evidence="5">
    <location>
        <begin position="157"/>
        <end position="177"/>
    </location>
</feature>
<dbReference type="InterPro" id="IPR014721">
    <property type="entry name" value="Ribsml_uS5_D2-typ_fold_subgr"/>
</dbReference>
<keyword evidence="2 4" id="KW-0689">Ribosomal protein</keyword>
<evidence type="ECO:0000256" key="2">
    <source>
        <dbReference type="ARBA" id="ARBA00022980"/>
    </source>
</evidence>
<comment type="caution">
    <text evidence="6">The sequence shown here is derived from an EMBL/GenBank/DDBJ whole genome shotgun (WGS) entry which is preliminary data.</text>
</comment>
<dbReference type="InterPro" id="IPR000754">
    <property type="entry name" value="Ribosomal_uS9"/>
</dbReference>
<organism evidence="6 7">
    <name type="scientific">Filobasidium floriforme</name>
    <dbReference type="NCBI Taxonomy" id="5210"/>
    <lineage>
        <taxon>Eukaryota</taxon>
        <taxon>Fungi</taxon>
        <taxon>Dikarya</taxon>
        <taxon>Basidiomycota</taxon>
        <taxon>Agaricomycotina</taxon>
        <taxon>Tremellomycetes</taxon>
        <taxon>Filobasidiales</taxon>
        <taxon>Filobasidiaceae</taxon>
        <taxon>Filobasidium</taxon>
    </lineage>
</organism>
<comment type="similarity">
    <text evidence="1 4">Belongs to the universal ribosomal protein uS9 family.</text>
</comment>
<evidence type="ECO:0000313" key="7">
    <source>
        <dbReference type="Proteomes" id="UP000812966"/>
    </source>
</evidence>
<evidence type="ECO:0000256" key="4">
    <source>
        <dbReference type="RuleBase" id="RU003815"/>
    </source>
</evidence>
<dbReference type="InterPro" id="IPR020568">
    <property type="entry name" value="Ribosomal_Su5_D2-typ_SF"/>
</dbReference>
<dbReference type="PROSITE" id="PS00360">
    <property type="entry name" value="RIBOSOMAL_S9"/>
    <property type="match status" value="1"/>
</dbReference>
<dbReference type="PANTHER" id="PTHR21569:SF1">
    <property type="entry name" value="SMALL RIBOSOMAL SUBUNIT PROTEIN US9M"/>
    <property type="match status" value="1"/>
</dbReference>